<dbReference type="PANTHER" id="PTHR14226:SF57">
    <property type="entry name" value="BLR7027 PROTEIN"/>
    <property type="match status" value="1"/>
</dbReference>
<dbReference type="PANTHER" id="PTHR14226">
    <property type="entry name" value="NEUROPATHY TARGET ESTERASE/SWISS CHEESE D.MELANOGASTER"/>
    <property type="match status" value="1"/>
</dbReference>
<dbReference type="EMBL" id="CP051685">
    <property type="protein sequence ID" value="QJE01745.1"/>
    <property type="molecule type" value="Genomic_DNA"/>
</dbReference>
<sequence>MSKMALILQGGGALGAYEYGVVTKLVEMGWEPVAVTGVSIGAVNAAAIAGARGGDIVASLDAIWNEITLRTLPFWPASMQGNLSLMGNPNFWRSRTDYLQMASWNSLCDTAPMVATLQKHLDFEQMNDSGHMRLAVTATSLQSGGPTTFSNYLAPDAHRDSGSLQAMQQRLTPAHVMASGALPPGFPPVVIDDQAYWDGGLFSNTPIDALLNMLRPDEIDGLPIFTIDLFTTRNLPLPKNLMDVQTRALAMQYENRFWAEYGGEAGPEGFTQMLEILERELPADSMLRQDRADQPHNTAGAAWNWLQRLRALKNIRVIEGAPAAPGGDHDFSEYAVKAAWEAGRAAASRHAPSQMQAGRLRAVA</sequence>
<feature type="domain" description="PNPLA" evidence="5">
    <location>
        <begin position="6"/>
        <end position="211"/>
    </location>
</feature>
<keyword evidence="3 4" id="KW-0443">Lipid metabolism</keyword>
<gene>
    <name evidence="6" type="ORF">HH212_18355</name>
</gene>
<dbReference type="GO" id="GO:0016042">
    <property type="term" value="P:lipid catabolic process"/>
    <property type="evidence" value="ECO:0007669"/>
    <property type="project" value="UniProtKB-UniRule"/>
</dbReference>
<keyword evidence="7" id="KW-1185">Reference proteome</keyword>
<dbReference type="Gene3D" id="3.40.1090.10">
    <property type="entry name" value="Cytosolic phospholipase A2 catalytic domain"/>
    <property type="match status" value="2"/>
</dbReference>
<keyword evidence="2 4" id="KW-0442">Lipid degradation</keyword>
<evidence type="ECO:0000256" key="4">
    <source>
        <dbReference type="PROSITE-ProRule" id="PRU01161"/>
    </source>
</evidence>
<dbReference type="SUPFAM" id="SSF52151">
    <property type="entry name" value="FabD/lysophospholipase-like"/>
    <property type="match status" value="1"/>
</dbReference>
<evidence type="ECO:0000256" key="2">
    <source>
        <dbReference type="ARBA" id="ARBA00022963"/>
    </source>
</evidence>
<keyword evidence="1 4" id="KW-0378">Hydrolase</keyword>
<evidence type="ECO:0000259" key="5">
    <source>
        <dbReference type="PROSITE" id="PS51635"/>
    </source>
</evidence>
<feature type="active site" description="Nucleophile" evidence="4">
    <location>
        <position position="39"/>
    </location>
</feature>
<evidence type="ECO:0000313" key="7">
    <source>
        <dbReference type="Proteomes" id="UP000502415"/>
    </source>
</evidence>
<dbReference type="InterPro" id="IPR002641">
    <property type="entry name" value="PNPLA_dom"/>
</dbReference>
<dbReference type="InterPro" id="IPR016035">
    <property type="entry name" value="Acyl_Trfase/lysoPLipase"/>
</dbReference>
<feature type="active site" description="Proton acceptor" evidence="4">
    <location>
        <position position="198"/>
    </location>
</feature>
<dbReference type="RefSeq" id="WP_170203783.1">
    <property type="nucleotide sequence ID" value="NZ_CP051685.1"/>
</dbReference>
<dbReference type="PROSITE" id="PS51635">
    <property type="entry name" value="PNPLA"/>
    <property type="match status" value="1"/>
</dbReference>
<evidence type="ECO:0000256" key="1">
    <source>
        <dbReference type="ARBA" id="ARBA00022801"/>
    </source>
</evidence>
<dbReference type="KEGG" id="mfy:HH212_18355"/>
<accession>A0A7Z2VZJ4</accession>
<evidence type="ECO:0000256" key="3">
    <source>
        <dbReference type="ARBA" id="ARBA00023098"/>
    </source>
</evidence>
<protein>
    <recommendedName>
        <fullName evidence="5">PNPLA domain-containing protein</fullName>
    </recommendedName>
</protein>
<organism evidence="6 7">
    <name type="scientific">Massilia forsythiae</name>
    <dbReference type="NCBI Taxonomy" id="2728020"/>
    <lineage>
        <taxon>Bacteria</taxon>
        <taxon>Pseudomonadati</taxon>
        <taxon>Pseudomonadota</taxon>
        <taxon>Betaproteobacteria</taxon>
        <taxon>Burkholderiales</taxon>
        <taxon>Oxalobacteraceae</taxon>
        <taxon>Telluria group</taxon>
        <taxon>Massilia</taxon>
    </lineage>
</organism>
<dbReference type="AlphaFoldDB" id="A0A7Z2VZJ4"/>
<dbReference type="InterPro" id="IPR050301">
    <property type="entry name" value="NTE"/>
</dbReference>
<dbReference type="Proteomes" id="UP000502415">
    <property type="component" value="Chromosome"/>
</dbReference>
<feature type="short sequence motif" description="GXSXG" evidence="4">
    <location>
        <begin position="37"/>
        <end position="41"/>
    </location>
</feature>
<reference evidence="6 7" key="1">
    <citation type="submission" date="2020-04" db="EMBL/GenBank/DDBJ databases">
        <title>Genome sequencing of novel species.</title>
        <authorList>
            <person name="Heo J."/>
            <person name="Kim S.-J."/>
            <person name="Kim J.-S."/>
            <person name="Hong S.-B."/>
            <person name="Kwon S.-W."/>
        </authorList>
    </citation>
    <scope>NUCLEOTIDE SEQUENCE [LARGE SCALE GENOMIC DNA]</scope>
    <source>
        <strain evidence="6 7">GN2-R2</strain>
    </source>
</reference>
<dbReference type="GO" id="GO:0016787">
    <property type="term" value="F:hydrolase activity"/>
    <property type="evidence" value="ECO:0007669"/>
    <property type="project" value="UniProtKB-UniRule"/>
</dbReference>
<evidence type="ECO:0000313" key="6">
    <source>
        <dbReference type="EMBL" id="QJE01745.1"/>
    </source>
</evidence>
<proteinExistence type="predicted"/>
<dbReference type="Pfam" id="PF01734">
    <property type="entry name" value="Patatin"/>
    <property type="match status" value="1"/>
</dbReference>
<feature type="short sequence motif" description="DGA/G" evidence="4">
    <location>
        <begin position="198"/>
        <end position="200"/>
    </location>
</feature>
<feature type="short sequence motif" description="GXGXXG" evidence="4">
    <location>
        <begin position="10"/>
        <end position="15"/>
    </location>
</feature>
<name>A0A7Z2VZJ4_9BURK</name>